<proteinExistence type="predicted"/>
<dbReference type="Proteomes" id="UP000887540">
    <property type="component" value="Unplaced"/>
</dbReference>
<protein>
    <submittedName>
        <fullName evidence="3">Fibronectin type-III domain-containing protein</fullName>
    </submittedName>
</protein>
<dbReference type="WBParaSite" id="ACRNAN_Path_42.g158.t2">
    <property type="protein sequence ID" value="ACRNAN_Path_42.g158.t2"/>
    <property type="gene ID" value="ACRNAN_Path_42.g158"/>
</dbReference>
<feature type="transmembrane region" description="Helical" evidence="1">
    <location>
        <begin position="48"/>
        <end position="72"/>
    </location>
</feature>
<keyword evidence="2" id="KW-1185">Reference proteome</keyword>
<keyword evidence="1" id="KW-0472">Membrane</keyword>
<keyword evidence="1" id="KW-0812">Transmembrane</keyword>
<dbReference type="AlphaFoldDB" id="A0A914C6T1"/>
<accession>A0A914C6T1</accession>
<evidence type="ECO:0000256" key="1">
    <source>
        <dbReference type="SAM" id="Phobius"/>
    </source>
</evidence>
<sequence>MNGWFEDRIDEDNHGDDEHLLFQKSELPMPSKKENVVIHITKDWRQHWGLFFLLVSLIVLSVIIVITILHIWKIFEEENPPPTNMPIPTSTERPIATTPTTTMLPILLTVLSMIPTVLPMLDVLTNKNCKSNPHEGIFIEEGISIAHTKKLPADTFSCEHGTIWFYNFTNGKSKLDNELFFISALPKHCEDFCMCDSGMECYKPKNNSNYTVLFLQDCRNGCRILSLIDDKKHEPFLYDNGTETNTSRNFYHKVDSIGCNGCESLNKCRTCNKQSTLDNLQITSYATTAEITWSVTSDFSRVDLQVSKISAPKKPVWEKDVAKSPIVVKDVLDPEENYTLTVYFYQDTRINNLKEQEWSIAFNRDFRTLKIV</sequence>
<organism evidence="2 3">
    <name type="scientific">Acrobeloides nanus</name>
    <dbReference type="NCBI Taxonomy" id="290746"/>
    <lineage>
        <taxon>Eukaryota</taxon>
        <taxon>Metazoa</taxon>
        <taxon>Ecdysozoa</taxon>
        <taxon>Nematoda</taxon>
        <taxon>Chromadorea</taxon>
        <taxon>Rhabditida</taxon>
        <taxon>Tylenchina</taxon>
        <taxon>Cephalobomorpha</taxon>
        <taxon>Cephaloboidea</taxon>
        <taxon>Cephalobidae</taxon>
        <taxon>Acrobeloides</taxon>
    </lineage>
</organism>
<name>A0A914C6T1_9BILA</name>
<evidence type="ECO:0000313" key="2">
    <source>
        <dbReference type="Proteomes" id="UP000887540"/>
    </source>
</evidence>
<keyword evidence="1" id="KW-1133">Transmembrane helix</keyword>
<reference evidence="3" key="1">
    <citation type="submission" date="2022-11" db="UniProtKB">
        <authorList>
            <consortium name="WormBaseParasite"/>
        </authorList>
    </citation>
    <scope>IDENTIFICATION</scope>
</reference>
<evidence type="ECO:0000313" key="3">
    <source>
        <dbReference type="WBParaSite" id="ACRNAN_Path_42.g158.t2"/>
    </source>
</evidence>